<dbReference type="PANTHER" id="PTHR35519">
    <property type="entry name" value="MEMBRANE PROTEINS"/>
    <property type="match status" value="1"/>
</dbReference>
<comment type="caution">
    <text evidence="1">The sequence shown here is derived from an EMBL/GenBank/DDBJ whole genome shotgun (WGS) entry which is preliminary data.</text>
</comment>
<evidence type="ECO:0000313" key="1">
    <source>
        <dbReference type="EMBL" id="KKL21812.1"/>
    </source>
</evidence>
<reference evidence="1" key="1">
    <citation type="journal article" date="2015" name="Nature">
        <title>Complex archaea that bridge the gap between prokaryotes and eukaryotes.</title>
        <authorList>
            <person name="Spang A."/>
            <person name="Saw J.H."/>
            <person name="Jorgensen S.L."/>
            <person name="Zaremba-Niedzwiedzka K."/>
            <person name="Martijn J."/>
            <person name="Lind A.E."/>
            <person name="van Eijk R."/>
            <person name="Schleper C."/>
            <person name="Guy L."/>
            <person name="Ettema T.J."/>
        </authorList>
    </citation>
    <scope>NUCLEOTIDE SEQUENCE</scope>
</reference>
<sequence length="111" mass="11680">MDSALRVPGTSIRLGWDSILGLVPGIGDALALAPGAWIVMESHKMGAPRSVLLKQGVNVALDTAIGTIPIIGDLFDIGFKSNRRNVALLRRHLEQDSAVAAKDVTPPNTTA</sequence>
<dbReference type="InterPro" id="IPR025187">
    <property type="entry name" value="DUF4112"/>
</dbReference>
<organism evidence="1">
    <name type="scientific">marine sediment metagenome</name>
    <dbReference type="NCBI Taxonomy" id="412755"/>
    <lineage>
        <taxon>unclassified sequences</taxon>
        <taxon>metagenomes</taxon>
        <taxon>ecological metagenomes</taxon>
    </lineage>
</organism>
<dbReference type="AlphaFoldDB" id="A0A0F9C695"/>
<protein>
    <recommendedName>
        <fullName evidence="2">DUF4112 domain-containing protein</fullName>
    </recommendedName>
</protein>
<dbReference type="EMBL" id="LAZR01037591">
    <property type="protein sequence ID" value="KKL21812.1"/>
    <property type="molecule type" value="Genomic_DNA"/>
</dbReference>
<dbReference type="Pfam" id="PF13430">
    <property type="entry name" value="DUF4112"/>
    <property type="match status" value="1"/>
</dbReference>
<proteinExistence type="predicted"/>
<gene>
    <name evidence="1" type="ORF">LCGC14_2441710</name>
</gene>
<name>A0A0F9C695_9ZZZZ</name>
<evidence type="ECO:0008006" key="2">
    <source>
        <dbReference type="Google" id="ProtNLM"/>
    </source>
</evidence>
<dbReference type="PANTHER" id="PTHR35519:SF2">
    <property type="entry name" value="PH DOMAIN PROTEIN"/>
    <property type="match status" value="1"/>
</dbReference>
<accession>A0A0F9C695</accession>